<accession>A0ABV2NHY8</accession>
<feature type="domain" description="Insertion element IS402-like" evidence="3">
    <location>
        <begin position="12"/>
        <end position="84"/>
    </location>
</feature>
<name>A0ABV2NHY8_9HYPH</name>
<evidence type="ECO:0000313" key="5">
    <source>
        <dbReference type="Proteomes" id="UP001549119"/>
    </source>
</evidence>
<dbReference type="EMBL" id="JBEPNW010000002">
    <property type="protein sequence ID" value="MET3866129.1"/>
    <property type="molecule type" value="Genomic_DNA"/>
</dbReference>
<dbReference type="NCBIfam" id="NF033580">
    <property type="entry name" value="transpos_IS5_3"/>
    <property type="match status" value="1"/>
</dbReference>
<protein>
    <submittedName>
        <fullName evidence="4">Transposase</fullName>
    </submittedName>
</protein>
<evidence type="ECO:0000259" key="3">
    <source>
        <dbReference type="Pfam" id="PF13340"/>
    </source>
</evidence>
<feature type="domain" description="Transposase IS4-like" evidence="2">
    <location>
        <begin position="101"/>
        <end position="255"/>
    </location>
</feature>
<gene>
    <name evidence="4" type="ORF">ABIC20_003438</name>
</gene>
<reference evidence="4 5" key="1">
    <citation type="submission" date="2024-06" db="EMBL/GenBank/DDBJ databases">
        <title>Genomics of switchgrass bacterial isolates.</title>
        <authorList>
            <person name="Shade A."/>
        </authorList>
    </citation>
    <scope>NUCLEOTIDE SEQUENCE [LARGE SCALE GENOMIC DNA]</scope>
    <source>
        <strain evidence="4 5">PvP084</strain>
    </source>
</reference>
<proteinExistence type="predicted"/>
<dbReference type="Pfam" id="PF01609">
    <property type="entry name" value="DDE_Tnp_1"/>
    <property type="match status" value="1"/>
</dbReference>
<dbReference type="InterPro" id="IPR002559">
    <property type="entry name" value="Transposase_11"/>
</dbReference>
<sequence length="279" mass="31108">MSPTRKSYPSDVSDEEWALVAPYLTLLREDAGQREHALREVFNGLRYVVRSGCPWRLMPHDLPPWFAVYQQAQRWLAAGCFEQLAEDLRAVLRMAAGRAPEPSAAVLDSRTLRSSPESGERAGYDGAKRKKGSKLHMAVDTLGHLLALHVTPADADDRAQVARLAKTVQAATGASVEIAFVDQGYTGEKPAVAARAHGIELEVVKLPEAKRGFVLLPRRWVVERSFPCSTRFRRLVKDYERYASTLADLHLVAFVCLHAQKGRSTRRRFITASSTTWAL</sequence>
<organism evidence="4 5">
    <name type="scientific">Methylobacterium radiotolerans</name>
    <dbReference type="NCBI Taxonomy" id="31998"/>
    <lineage>
        <taxon>Bacteria</taxon>
        <taxon>Pseudomonadati</taxon>
        <taxon>Pseudomonadota</taxon>
        <taxon>Alphaproteobacteria</taxon>
        <taxon>Hyphomicrobiales</taxon>
        <taxon>Methylobacteriaceae</taxon>
        <taxon>Methylobacterium</taxon>
    </lineage>
</organism>
<dbReference type="Pfam" id="PF13340">
    <property type="entry name" value="DUF4096"/>
    <property type="match status" value="1"/>
</dbReference>
<dbReference type="InterPro" id="IPR025161">
    <property type="entry name" value="IS402-like_dom"/>
</dbReference>
<evidence type="ECO:0000259" key="2">
    <source>
        <dbReference type="Pfam" id="PF01609"/>
    </source>
</evidence>
<keyword evidence="5" id="KW-1185">Reference proteome</keyword>
<evidence type="ECO:0000256" key="1">
    <source>
        <dbReference type="SAM" id="MobiDB-lite"/>
    </source>
</evidence>
<feature type="compositionally biased region" description="Basic and acidic residues" evidence="1">
    <location>
        <begin position="118"/>
        <end position="127"/>
    </location>
</feature>
<dbReference type="PANTHER" id="PTHR30007">
    <property type="entry name" value="PHP DOMAIN PROTEIN"/>
    <property type="match status" value="1"/>
</dbReference>
<evidence type="ECO:0000313" key="4">
    <source>
        <dbReference type="EMBL" id="MET3866129.1"/>
    </source>
</evidence>
<dbReference type="Proteomes" id="UP001549119">
    <property type="component" value="Unassembled WGS sequence"/>
</dbReference>
<dbReference type="PANTHER" id="PTHR30007:SF0">
    <property type="entry name" value="TRANSPOSASE"/>
    <property type="match status" value="1"/>
</dbReference>
<comment type="caution">
    <text evidence="4">The sequence shown here is derived from an EMBL/GenBank/DDBJ whole genome shotgun (WGS) entry which is preliminary data.</text>
</comment>
<feature type="region of interest" description="Disordered" evidence="1">
    <location>
        <begin position="104"/>
        <end position="129"/>
    </location>
</feature>